<dbReference type="RefSeq" id="WP_094025823.1">
    <property type="nucleotide sequence ID" value="NZ_NGAF01000006.1"/>
</dbReference>
<dbReference type="InterPro" id="IPR051458">
    <property type="entry name" value="Cyt/Met_Dipeptidase"/>
</dbReference>
<keyword evidence="2" id="KW-0479">Metal-binding</keyword>
<dbReference type="PANTHER" id="PTHR43270:SF12">
    <property type="entry name" value="SUCCINYL-DIAMINOPIMELATE DESUCCINYLASE"/>
    <property type="match status" value="1"/>
</dbReference>
<dbReference type="SUPFAM" id="SSF53187">
    <property type="entry name" value="Zn-dependent exopeptidases"/>
    <property type="match status" value="1"/>
</dbReference>
<dbReference type="GO" id="GO:0046872">
    <property type="term" value="F:metal ion binding"/>
    <property type="evidence" value="ECO:0007669"/>
    <property type="project" value="UniProtKB-KW"/>
</dbReference>
<evidence type="ECO:0000256" key="1">
    <source>
        <dbReference type="ARBA" id="ARBA00022670"/>
    </source>
</evidence>
<dbReference type="Gene3D" id="3.40.630.10">
    <property type="entry name" value="Zn peptidases"/>
    <property type="match status" value="1"/>
</dbReference>
<dbReference type="PANTHER" id="PTHR43270">
    <property type="entry name" value="BETA-ALA-HIS DIPEPTIDASE"/>
    <property type="match status" value="1"/>
</dbReference>
<dbReference type="EC" id="3.5.1.18" evidence="5"/>
<dbReference type="GO" id="GO:0006508">
    <property type="term" value="P:proteolysis"/>
    <property type="evidence" value="ECO:0007669"/>
    <property type="project" value="UniProtKB-KW"/>
</dbReference>
<comment type="caution">
    <text evidence="5">The sequence shown here is derived from an EMBL/GenBank/DDBJ whole genome shotgun (WGS) entry which is preliminary data.</text>
</comment>
<dbReference type="NCBIfam" id="NF005914">
    <property type="entry name" value="PRK07907.1"/>
    <property type="match status" value="1"/>
</dbReference>
<keyword evidence="6" id="KW-1185">Reference proteome</keyword>
<dbReference type="GO" id="GO:0008233">
    <property type="term" value="F:peptidase activity"/>
    <property type="evidence" value="ECO:0007669"/>
    <property type="project" value="UniProtKB-KW"/>
</dbReference>
<name>A0A231H6M9_9NOCA</name>
<reference evidence="5 6" key="1">
    <citation type="submission" date="2017-07" db="EMBL/GenBank/DDBJ databases">
        <title>First draft Genome Sequence of Nocardia cerradoensis isolated from human infection.</title>
        <authorList>
            <person name="Carrasco G."/>
        </authorList>
    </citation>
    <scope>NUCLEOTIDE SEQUENCE [LARGE SCALE GENOMIC DNA]</scope>
    <source>
        <strain evidence="5 6">CNM20130759</strain>
    </source>
</reference>
<keyword evidence="1" id="KW-0645">Protease</keyword>
<evidence type="ECO:0000256" key="3">
    <source>
        <dbReference type="ARBA" id="ARBA00022801"/>
    </source>
</evidence>
<evidence type="ECO:0000259" key="4">
    <source>
        <dbReference type="Pfam" id="PF07687"/>
    </source>
</evidence>
<dbReference type="Gene3D" id="3.30.70.360">
    <property type="match status" value="1"/>
</dbReference>
<dbReference type="Pfam" id="PF01546">
    <property type="entry name" value="Peptidase_M20"/>
    <property type="match status" value="1"/>
</dbReference>
<dbReference type="InterPro" id="IPR011650">
    <property type="entry name" value="Peptidase_M20_dimer"/>
</dbReference>
<dbReference type="GO" id="GO:0009014">
    <property type="term" value="F:succinyl-diaminopimelate desuccinylase activity"/>
    <property type="evidence" value="ECO:0007669"/>
    <property type="project" value="UniProtKB-EC"/>
</dbReference>
<evidence type="ECO:0000313" key="6">
    <source>
        <dbReference type="Proteomes" id="UP000215506"/>
    </source>
</evidence>
<organism evidence="5 6">
    <name type="scientific">Nocardia cerradoensis</name>
    <dbReference type="NCBI Taxonomy" id="85688"/>
    <lineage>
        <taxon>Bacteria</taxon>
        <taxon>Bacillati</taxon>
        <taxon>Actinomycetota</taxon>
        <taxon>Actinomycetes</taxon>
        <taxon>Mycobacteriales</taxon>
        <taxon>Nocardiaceae</taxon>
        <taxon>Nocardia</taxon>
    </lineage>
</organism>
<dbReference type="Pfam" id="PF07687">
    <property type="entry name" value="M20_dimer"/>
    <property type="match status" value="1"/>
</dbReference>
<dbReference type="EMBL" id="NGAF01000006">
    <property type="protein sequence ID" value="OXR44574.1"/>
    <property type="molecule type" value="Genomic_DNA"/>
</dbReference>
<evidence type="ECO:0000256" key="2">
    <source>
        <dbReference type="ARBA" id="ARBA00022723"/>
    </source>
</evidence>
<accession>A0A231H6M9</accession>
<gene>
    <name evidence="5" type="primary">dapE_2</name>
    <name evidence="5" type="ORF">B7C42_03364</name>
</gene>
<dbReference type="AlphaFoldDB" id="A0A231H6M9"/>
<dbReference type="InterPro" id="IPR002933">
    <property type="entry name" value="Peptidase_M20"/>
</dbReference>
<protein>
    <submittedName>
        <fullName evidence="5">Succinyl-diaminopimelate desuccinylase</fullName>
        <ecNumber evidence="5">3.5.1.18</ecNumber>
    </submittedName>
</protein>
<feature type="domain" description="Peptidase M20 dimerisation" evidence="4">
    <location>
        <begin position="217"/>
        <end position="354"/>
    </location>
</feature>
<dbReference type="Proteomes" id="UP000215506">
    <property type="component" value="Unassembled WGS sequence"/>
</dbReference>
<sequence>MTDESRTAALRAQVRALMPQAKADLAQLVSYRSVADARQFPPEECHRAARWVADAFAGLGPADVGLHETPDGSEAVVARYPAPPGAPTVLLYSHYDVQPPVDEAAWETPVWELTERDGRWYGRGAADCKGNIVVHLTALRALRNTLGDKGYPVGITVVCEGSEEQGTGGLEEFVPGHADLLRADALLIGDCGNFAAGVPTFTQTLRGNVNVLVTVETLSGPLHSGMYGGAAPDAVAALIRVLATLRDEHGNTTVDGLAADQVWAGAQYPVEQFRVDAGILEGVQVLGSGSISDMLWARPALTVLGIDVPPVVGSAAAVQPSARARLNLRIPPGVDPAPALKALTAHLESHTPWGARVRIETEGTGAPFRSGTGGPARLAMEDAFAAAYGRTATTQGQGGSIPLCNVFAETYPDAEIMLLGVEEPKCLIHAPNESVDPSEIEHVALAEALFLSSYTR</sequence>
<proteinExistence type="predicted"/>
<keyword evidence="3 5" id="KW-0378">Hydrolase</keyword>
<evidence type="ECO:0000313" key="5">
    <source>
        <dbReference type="EMBL" id="OXR44574.1"/>
    </source>
</evidence>